<gene>
    <name evidence="4" type="ORF">MERR_LOCUS22909</name>
</gene>
<dbReference type="Gene3D" id="1.10.472.10">
    <property type="entry name" value="Cyclin-like"/>
    <property type="match status" value="1"/>
</dbReference>
<dbReference type="Pfam" id="PF21886">
    <property type="entry name" value="BRF2-like_C_cyclin_rpt"/>
    <property type="match status" value="1"/>
</dbReference>
<dbReference type="InterPro" id="IPR036915">
    <property type="entry name" value="Cyclin-like_sf"/>
</dbReference>
<dbReference type="Proteomes" id="UP000467841">
    <property type="component" value="Unassembled WGS sequence"/>
</dbReference>
<protein>
    <recommendedName>
        <fullName evidence="3">BRF2-like C-terminal domain-containing protein</fullName>
    </recommendedName>
</protein>
<feature type="domain" description="BRF2-like C-terminal" evidence="3">
    <location>
        <begin position="176"/>
        <end position="286"/>
    </location>
</feature>
<keyword evidence="1" id="KW-0863">Zinc-finger</keyword>
<dbReference type="PANTHER" id="PTHR48428">
    <property type="entry name" value="PLANT-SPECIFIC TFIIB-RELATED PROTEIN PTF2"/>
    <property type="match status" value="1"/>
</dbReference>
<name>A0A6D2JFI2_9BRAS</name>
<dbReference type="CDD" id="cd00043">
    <property type="entry name" value="CYCLIN_SF"/>
    <property type="match status" value="1"/>
</dbReference>
<keyword evidence="2" id="KW-0862">Zinc</keyword>
<evidence type="ECO:0000313" key="4">
    <source>
        <dbReference type="EMBL" id="CAA7035674.1"/>
    </source>
</evidence>
<dbReference type="InterPro" id="IPR053340">
    <property type="entry name" value="PTF2"/>
</dbReference>
<comment type="caution">
    <text evidence="4">The sequence shown here is derived from an EMBL/GenBank/DDBJ whole genome shotgun (WGS) entry which is preliminary data.</text>
</comment>
<accession>A0A6D2JFI2</accession>
<keyword evidence="1" id="KW-0479">Metal-binding</keyword>
<sequence>MRCKQCNRTDFQLDEDTGNPYCSGCGTIPEYDNYVAQIGGINGPQGTYIQVGRTGIGHVLAYKEKKVYEAKNLIEVIAERLNLGTKSEEVKSMIGKITDGEFGQGDWFPILIGACCYAVIRRGGGESVLPMEEIADAVGCDLHQLGSMVKRVVEHLELELQEINLVGLFTKTVTNSSRLSGVDREKKERITKQGAFLMNCSLKWSLSTGRRPMPLVVAVLAFVCQVNGLKVKVDDLAKDAVASLNTCKLRYKEIAEKLVKVAEEVGLPWWKDVTVKNVVKHSGSLLGLMEAKSMRKRIVGKGDELVRSEGLCLKDIVRDCLSREAMYCYDDGDGDGDGQDKLSRYFDVGGDESQLSCVSNGDDSEAAKQLSTTYKEFDDGVRNGTIVRRSEENDNSGRSVFQMVPCEDWWKGKSKMSQRLPLKEVLEKDVGLEALPPSYVRGCAAVERRREKIKAAKLRINSVQQHSAEAVSESESCLELVEEHRKKKRKIGSEMDWEDLVIQTLVLHNVNDEEIEKGHYKAFLGLHVFNN</sequence>
<evidence type="ECO:0000259" key="3">
    <source>
        <dbReference type="Pfam" id="PF21886"/>
    </source>
</evidence>
<evidence type="ECO:0000313" key="5">
    <source>
        <dbReference type="Proteomes" id="UP000467841"/>
    </source>
</evidence>
<dbReference type="GO" id="GO:0008270">
    <property type="term" value="F:zinc ion binding"/>
    <property type="evidence" value="ECO:0007669"/>
    <property type="project" value="UniProtKB-KW"/>
</dbReference>
<evidence type="ECO:0000256" key="1">
    <source>
        <dbReference type="ARBA" id="ARBA00022771"/>
    </source>
</evidence>
<dbReference type="SUPFAM" id="SSF47954">
    <property type="entry name" value="Cyclin-like"/>
    <property type="match status" value="1"/>
</dbReference>
<dbReference type="Gene3D" id="1.10.472.170">
    <property type="match status" value="1"/>
</dbReference>
<proteinExistence type="predicted"/>
<dbReference type="EMBL" id="CACVBM020001162">
    <property type="protein sequence ID" value="CAA7035674.1"/>
    <property type="molecule type" value="Genomic_DNA"/>
</dbReference>
<keyword evidence="5" id="KW-1185">Reference proteome</keyword>
<dbReference type="PANTHER" id="PTHR48428:SF1">
    <property type="entry name" value="PLANT-SPECIFIC TFIIB-RELATED PROTEIN PTF2"/>
    <property type="match status" value="1"/>
</dbReference>
<dbReference type="InterPro" id="IPR054078">
    <property type="entry name" value="BRF2-like_C"/>
</dbReference>
<reference evidence="4" key="1">
    <citation type="submission" date="2020-01" db="EMBL/GenBank/DDBJ databases">
        <authorList>
            <person name="Mishra B."/>
        </authorList>
    </citation>
    <scope>NUCLEOTIDE SEQUENCE [LARGE SCALE GENOMIC DNA]</scope>
</reference>
<evidence type="ECO:0000256" key="2">
    <source>
        <dbReference type="ARBA" id="ARBA00022833"/>
    </source>
</evidence>
<organism evidence="4 5">
    <name type="scientific">Microthlaspi erraticum</name>
    <dbReference type="NCBI Taxonomy" id="1685480"/>
    <lineage>
        <taxon>Eukaryota</taxon>
        <taxon>Viridiplantae</taxon>
        <taxon>Streptophyta</taxon>
        <taxon>Embryophyta</taxon>
        <taxon>Tracheophyta</taxon>
        <taxon>Spermatophyta</taxon>
        <taxon>Magnoliopsida</taxon>
        <taxon>eudicotyledons</taxon>
        <taxon>Gunneridae</taxon>
        <taxon>Pentapetalae</taxon>
        <taxon>rosids</taxon>
        <taxon>malvids</taxon>
        <taxon>Brassicales</taxon>
        <taxon>Brassicaceae</taxon>
        <taxon>Coluteocarpeae</taxon>
        <taxon>Microthlaspi</taxon>
    </lineage>
</organism>
<dbReference type="SUPFAM" id="SSF57783">
    <property type="entry name" value="Zinc beta-ribbon"/>
    <property type="match status" value="1"/>
</dbReference>
<dbReference type="AlphaFoldDB" id="A0A6D2JFI2"/>
<dbReference type="OrthoDB" id="511529at2759"/>